<evidence type="ECO:0000256" key="1">
    <source>
        <dbReference type="ARBA" id="ARBA00004613"/>
    </source>
</evidence>
<feature type="chain" id="PRO_5036501506" evidence="8">
    <location>
        <begin position="22"/>
        <end position="284"/>
    </location>
</feature>
<dbReference type="AlphaFoldDB" id="A0A8X8BJB1"/>
<feature type="region of interest" description="Disordered" evidence="7">
    <location>
        <begin position="40"/>
        <end position="61"/>
    </location>
</feature>
<evidence type="ECO:0000256" key="6">
    <source>
        <dbReference type="PROSITE-ProRule" id="PRU00039"/>
    </source>
</evidence>
<proteinExistence type="inferred from homology"/>
<dbReference type="GO" id="GO:0032926">
    <property type="term" value="P:negative regulation of activin receptor signaling pathway"/>
    <property type="evidence" value="ECO:0007669"/>
    <property type="project" value="UniProtKB-ARBA"/>
</dbReference>
<dbReference type="GO" id="GO:0003002">
    <property type="term" value="P:regionalization"/>
    <property type="evidence" value="ECO:0007669"/>
    <property type="project" value="UniProtKB-ARBA"/>
</dbReference>
<evidence type="ECO:0000256" key="7">
    <source>
        <dbReference type="SAM" id="MobiDB-lite"/>
    </source>
</evidence>
<dbReference type="InterPro" id="IPR006207">
    <property type="entry name" value="Cys_knot_C"/>
</dbReference>
<evidence type="ECO:0000256" key="8">
    <source>
        <dbReference type="SAM" id="SignalP"/>
    </source>
</evidence>
<keyword evidence="4 8" id="KW-0732">Signal</keyword>
<dbReference type="InterPro" id="IPR016860">
    <property type="entry name" value="Cerberus"/>
</dbReference>
<feature type="compositionally biased region" description="Basic and acidic residues" evidence="7">
    <location>
        <begin position="40"/>
        <end position="49"/>
    </location>
</feature>
<dbReference type="Gene3D" id="2.10.90.10">
    <property type="entry name" value="Cystine-knot cytokines"/>
    <property type="match status" value="1"/>
</dbReference>
<sequence>MMTIMMKVSWALRVLVACAVADLVAPDGWSIYNLHRRRASGWEEERRSSNEAADFVSSSSDRYATEPPVYFAEDASVNETENAEQQQQHGRTPYRRIQVSAAQPGAPAGGADSMNSAVIASLFGIQSPTPAAQARRPHGQAPHLKNAKRFWNHFMFRRRSDTQETVLPIKTNELQQETCRALPFAQSIVHENCEKVVLKNKLCFGRCSSFHVPSNEDRLYTFCSYCFPTKYTMKNVELNCTGSESVSKLVMMVEECQCEAQKGRHPQSGPFILDPSSGVFGART</sequence>
<accession>A0A8X8BJB1</accession>
<dbReference type="Pfam" id="PF03045">
    <property type="entry name" value="DAN"/>
    <property type="match status" value="1"/>
</dbReference>
<dbReference type="SMART" id="SM00041">
    <property type="entry name" value="CT"/>
    <property type="match status" value="1"/>
</dbReference>
<keyword evidence="5" id="KW-1015">Disulfide bond</keyword>
<organism evidence="10 11">
    <name type="scientific">Polypterus senegalus</name>
    <name type="common">Senegal bichir</name>
    <dbReference type="NCBI Taxonomy" id="55291"/>
    <lineage>
        <taxon>Eukaryota</taxon>
        <taxon>Metazoa</taxon>
        <taxon>Chordata</taxon>
        <taxon>Craniata</taxon>
        <taxon>Vertebrata</taxon>
        <taxon>Euteleostomi</taxon>
        <taxon>Actinopterygii</taxon>
        <taxon>Polypteriformes</taxon>
        <taxon>Polypteridae</taxon>
        <taxon>Polypterus</taxon>
    </lineage>
</organism>
<evidence type="ECO:0000256" key="4">
    <source>
        <dbReference type="ARBA" id="ARBA00022729"/>
    </source>
</evidence>
<dbReference type="GO" id="GO:0005576">
    <property type="term" value="C:extracellular region"/>
    <property type="evidence" value="ECO:0007669"/>
    <property type="project" value="UniProtKB-SubCell"/>
</dbReference>
<feature type="signal peptide" evidence="8">
    <location>
        <begin position="1"/>
        <end position="21"/>
    </location>
</feature>
<gene>
    <name evidence="10" type="primary">Cer1</name>
    <name evidence="10" type="ORF">GTO96_0018655</name>
</gene>
<keyword evidence="11" id="KW-1185">Reference proteome</keyword>
<dbReference type="InterPro" id="IPR004133">
    <property type="entry name" value="DAN_dom"/>
</dbReference>
<evidence type="ECO:0000313" key="11">
    <source>
        <dbReference type="Proteomes" id="UP000886611"/>
    </source>
</evidence>
<evidence type="ECO:0000256" key="5">
    <source>
        <dbReference type="ARBA" id="ARBA00023157"/>
    </source>
</evidence>
<dbReference type="Proteomes" id="UP000886611">
    <property type="component" value="Unassembled WGS sequence"/>
</dbReference>
<comment type="similarity">
    <text evidence="2">Belongs to the DAN family.</text>
</comment>
<dbReference type="GO" id="GO:0048513">
    <property type="term" value="P:animal organ development"/>
    <property type="evidence" value="ECO:0007669"/>
    <property type="project" value="UniProtKB-ARBA"/>
</dbReference>
<comment type="caution">
    <text evidence="6">Lacks conserved residue(s) required for the propagation of feature annotation.</text>
</comment>
<dbReference type="OrthoDB" id="9950584at2759"/>
<dbReference type="EMBL" id="JAATIS010008780">
    <property type="protein sequence ID" value="KAG2456271.1"/>
    <property type="molecule type" value="Genomic_DNA"/>
</dbReference>
<protein>
    <submittedName>
        <fullName evidence="10">CER1 protein</fullName>
    </submittedName>
</protein>
<comment type="caution">
    <text evidence="10">The sequence shown here is derived from an EMBL/GenBank/DDBJ whole genome shotgun (WGS) entry which is preliminary data.</text>
</comment>
<dbReference type="PANTHER" id="PTHR15273:SF8">
    <property type="entry name" value="CERBERUS"/>
    <property type="match status" value="1"/>
</dbReference>
<comment type="subcellular location">
    <subcellularLocation>
        <location evidence="1">Secreted</location>
    </subcellularLocation>
</comment>
<reference evidence="10 11" key="1">
    <citation type="journal article" date="2021" name="Cell">
        <title>Tracing the genetic footprints of vertebrate landing in non-teleost ray-finned fishes.</title>
        <authorList>
            <person name="Bi X."/>
            <person name="Wang K."/>
            <person name="Yang L."/>
            <person name="Pan H."/>
            <person name="Jiang H."/>
            <person name="Wei Q."/>
            <person name="Fang M."/>
            <person name="Yu H."/>
            <person name="Zhu C."/>
            <person name="Cai Y."/>
            <person name="He Y."/>
            <person name="Gan X."/>
            <person name="Zeng H."/>
            <person name="Yu D."/>
            <person name="Zhu Y."/>
            <person name="Jiang H."/>
            <person name="Qiu Q."/>
            <person name="Yang H."/>
            <person name="Zhang Y.E."/>
            <person name="Wang W."/>
            <person name="Zhu M."/>
            <person name="He S."/>
            <person name="Zhang G."/>
        </authorList>
    </citation>
    <scope>NUCLEOTIDE SEQUENCE [LARGE SCALE GENOMIC DNA]</scope>
    <source>
        <strain evidence="10">Bchr_013</strain>
    </source>
</reference>
<feature type="domain" description="CTCK" evidence="9">
    <location>
        <begin position="179"/>
        <end position="266"/>
    </location>
</feature>
<evidence type="ECO:0000313" key="10">
    <source>
        <dbReference type="EMBL" id="KAG2456271.1"/>
    </source>
</evidence>
<dbReference type="PANTHER" id="PTHR15273">
    <property type="entry name" value="DAN DOMAIN FAMILY MEMBER 5"/>
    <property type="match status" value="1"/>
</dbReference>
<name>A0A8X8BJB1_POLSE</name>
<evidence type="ECO:0000259" key="9">
    <source>
        <dbReference type="PROSITE" id="PS01225"/>
    </source>
</evidence>
<feature type="non-terminal residue" evidence="10">
    <location>
        <position position="284"/>
    </location>
</feature>
<dbReference type="PROSITE" id="PS01225">
    <property type="entry name" value="CTCK_2"/>
    <property type="match status" value="1"/>
</dbReference>
<feature type="non-terminal residue" evidence="10">
    <location>
        <position position="1"/>
    </location>
</feature>
<dbReference type="InterPro" id="IPR029034">
    <property type="entry name" value="Cystine-knot_cytokine"/>
</dbReference>
<keyword evidence="3" id="KW-0964">Secreted</keyword>
<evidence type="ECO:0000256" key="2">
    <source>
        <dbReference type="ARBA" id="ARBA00007872"/>
    </source>
</evidence>
<evidence type="ECO:0000256" key="3">
    <source>
        <dbReference type="ARBA" id="ARBA00022525"/>
    </source>
</evidence>